<dbReference type="AlphaFoldDB" id="A0AAQ3NZ49"/>
<evidence type="ECO:0000313" key="2">
    <source>
        <dbReference type="EMBL" id="WVZ17482.1"/>
    </source>
</evidence>
<protein>
    <submittedName>
        <fullName evidence="2">Uncharacterized protein</fullName>
    </submittedName>
</protein>
<accession>A0AAQ3NZ49</accession>
<dbReference type="EMBL" id="CP144698">
    <property type="protein sequence ID" value="WVZ17482.1"/>
    <property type="molecule type" value="Genomic_DNA"/>
</dbReference>
<organism evidence="2 3">
    <name type="scientific">Vigna mungo</name>
    <name type="common">Black gram</name>
    <name type="synonym">Phaseolus mungo</name>
    <dbReference type="NCBI Taxonomy" id="3915"/>
    <lineage>
        <taxon>Eukaryota</taxon>
        <taxon>Viridiplantae</taxon>
        <taxon>Streptophyta</taxon>
        <taxon>Embryophyta</taxon>
        <taxon>Tracheophyta</taxon>
        <taxon>Spermatophyta</taxon>
        <taxon>Magnoliopsida</taxon>
        <taxon>eudicotyledons</taxon>
        <taxon>Gunneridae</taxon>
        <taxon>Pentapetalae</taxon>
        <taxon>rosids</taxon>
        <taxon>fabids</taxon>
        <taxon>Fabales</taxon>
        <taxon>Fabaceae</taxon>
        <taxon>Papilionoideae</taxon>
        <taxon>50 kb inversion clade</taxon>
        <taxon>NPAAA clade</taxon>
        <taxon>indigoferoid/millettioid clade</taxon>
        <taxon>Phaseoleae</taxon>
        <taxon>Vigna</taxon>
    </lineage>
</organism>
<name>A0AAQ3NZ49_VIGMU</name>
<proteinExistence type="predicted"/>
<gene>
    <name evidence="2" type="ORF">V8G54_010464</name>
</gene>
<evidence type="ECO:0000313" key="3">
    <source>
        <dbReference type="Proteomes" id="UP001374535"/>
    </source>
</evidence>
<sequence>MLYVNKIYGHTNQVGQCPGVSHESKLIICDHIEHTAGKDGGQGGPSLPGRPRLVQEQRLPYRNKQRHNRSEHYECVNIGMEEQLTVGEKRQVKYYCRRQKPPHCEKLKGVMLQELHPAAEEDPSGAGEVLQGG</sequence>
<feature type="region of interest" description="Disordered" evidence="1">
    <location>
        <begin position="35"/>
        <end position="56"/>
    </location>
</feature>
<reference evidence="2 3" key="1">
    <citation type="journal article" date="2023" name="Life. Sci Alliance">
        <title>Evolutionary insights into 3D genome organization and epigenetic landscape of Vigna mungo.</title>
        <authorList>
            <person name="Junaid A."/>
            <person name="Singh B."/>
            <person name="Bhatia S."/>
        </authorList>
    </citation>
    <scope>NUCLEOTIDE SEQUENCE [LARGE SCALE GENOMIC DNA]</scope>
    <source>
        <strain evidence="2">Urdbean</strain>
    </source>
</reference>
<keyword evidence="3" id="KW-1185">Reference proteome</keyword>
<evidence type="ECO:0000256" key="1">
    <source>
        <dbReference type="SAM" id="MobiDB-lite"/>
    </source>
</evidence>
<dbReference type="Proteomes" id="UP001374535">
    <property type="component" value="Chromosome 3"/>
</dbReference>